<dbReference type="PANTHER" id="PTHR24220">
    <property type="entry name" value="IMPORT ATP-BINDING PROTEIN"/>
    <property type="match status" value="1"/>
</dbReference>
<dbReference type="GO" id="GO:0005524">
    <property type="term" value="F:ATP binding"/>
    <property type="evidence" value="ECO:0007669"/>
    <property type="project" value="UniProtKB-KW"/>
</dbReference>
<evidence type="ECO:0000313" key="6">
    <source>
        <dbReference type="Proteomes" id="UP000612585"/>
    </source>
</evidence>
<dbReference type="CDD" id="cd03255">
    <property type="entry name" value="ABC_MJ0796_LolCDE_FtsE"/>
    <property type="match status" value="1"/>
</dbReference>
<dbReference type="PROSITE" id="PS50893">
    <property type="entry name" value="ABC_TRANSPORTER_2"/>
    <property type="match status" value="1"/>
</dbReference>
<dbReference type="InterPro" id="IPR003593">
    <property type="entry name" value="AAA+_ATPase"/>
</dbReference>
<dbReference type="Proteomes" id="UP000612585">
    <property type="component" value="Unassembled WGS sequence"/>
</dbReference>
<protein>
    <submittedName>
        <fullName evidence="5">Lipoprotein-releasing system ATP-binding protein LolD</fullName>
    </submittedName>
</protein>
<evidence type="ECO:0000256" key="3">
    <source>
        <dbReference type="ARBA" id="ARBA00022840"/>
    </source>
</evidence>
<dbReference type="InterPro" id="IPR017911">
    <property type="entry name" value="MacB-like_ATP-bd"/>
</dbReference>
<dbReference type="InterPro" id="IPR027417">
    <property type="entry name" value="P-loop_NTPase"/>
</dbReference>
<dbReference type="EMBL" id="BOPG01000011">
    <property type="protein sequence ID" value="GIJ54135.1"/>
    <property type="molecule type" value="Genomic_DNA"/>
</dbReference>
<dbReference type="SMART" id="SM00382">
    <property type="entry name" value="AAA"/>
    <property type="match status" value="1"/>
</dbReference>
<accession>A0A8J3Z2I5</accession>
<reference evidence="5" key="1">
    <citation type="submission" date="2021-01" db="EMBL/GenBank/DDBJ databases">
        <title>Whole genome shotgun sequence of Virgisporangium aurantiacum NBRC 16421.</title>
        <authorList>
            <person name="Komaki H."/>
            <person name="Tamura T."/>
        </authorList>
    </citation>
    <scope>NUCLEOTIDE SEQUENCE</scope>
    <source>
        <strain evidence="5">NBRC 16421</strain>
    </source>
</reference>
<keyword evidence="5" id="KW-0449">Lipoprotein</keyword>
<evidence type="ECO:0000256" key="1">
    <source>
        <dbReference type="ARBA" id="ARBA00022448"/>
    </source>
</evidence>
<dbReference type="InterPro" id="IPR003439">
    <property type="entry name" value="ABC_transporter-like_ATP-bd"/>
</dbReference>
<comment type="caution">
    <text evidence="5">The sequence shown here is derived from an EMBL/GenBank/DDBJ whole genome shotgun (WGS) entry which is preliminary data.</text>
</comment>
<dbReference type="InterPro" id="IPR015854">
    <property type="entry name" value="ABC_transpr_LolD-like"/>
</dbReference>
<dbReference type="GO" id="GO:0005886">
    <property type="term" value="C:plasma membrane"/>
    <property type="evidence" value="ECO:0007669"/>
    <property type="project" value="TreeGrafter"/>
</dbReference>
<sequence>MTVAGAGLYHIYREGEIETVALRGADIVLAPSSWTSLMGPSGSGKSTLLHILAGLLTPTAGSVIVDGTDLTKADPVEKARRRRRIGVVLQRDNLHPGLDVVDNVALPLRLDGRPGGSARERARQLLAEVGLAGYRRRRVGQLSGGESQRVAIAVALASRPAVLLADEPTGELDEDTAAGVLDVLETVRVRENTAILTVTHNRQVAERAGRRLLMRDGVVVDER</sequence>
<evidence type="ECO:0000313" key="5">
    <source>
        <dbReference type="EMBL" id="GIJ54135.1"/>
    </source>
</evidence>
<proteinExistence type="predicted"/>
<organism evidence="5 6">
    <name type="scientific">Virgisporangium aurantiacum</name>
    <dbReference type="NCBI Taxonomy" id="175570"/>
    <lineage>
        <taxon>Bacteria</taxon>
        <taxon>Bacillati</taxon>
        <taxon>Actinomycetota</taxon>
        <taxon>Actinomycetes</taxon>
        <taxon>Micromonosporales</taxon>
        <taxon>Micromonosporaceae</taxon>
        <taxon>Virgisporangium</taxon>
    </lineage>
</organism>
<dbReference type="GO" id="GO:0022857">
    <property type="term" value="F:transmembrane transporter activity"/>
    <property type="evidence" value="ECO:0007669"/>
    <property type="project" value="TreeGrafter"/>
</dbReference>
<keyword evidence="1" id="KW-0813">Transport</keyword>
<dbReference type="AlphaFoldDB" id="A0A8J3Z2I5"/>
<keyword evidence="3 5" id="KW-0067">ATP-binding</keyword>
<dbReference type="GO" id="GO:0016887">
    <property type="term" value="F:ATP hydrolysis activity"/>
    <property type="evidence" value="ECO:0007669"/>
    <property type="project" value="InterPro"/>
</dbReference>
<dbReference type="Pfam" id="PF00005">
    <property type="entry name" value="ABC_tran"/>
    <property type="match status" value="1"/>
</dbReference>
<feature type="domain" description="ABC transporter" evidence="4">
    <location>
        <begin position="6"/>
        <end position="223"/>
    </location>
</feature>
<dbReference type="Gene3D" id="3.40.50.300">
    <property type="entry name" value="P-loop containing nucleotide triphosphate hydrolases"/>
    <property type="match status" value="1"/>
</dbReference>
<dbReference type="RefSeq" id="WP_203988845.1">
    <property type="nucleotide sequence ID" value="NZ_BOPG01000011.1"/>
</dbReference>
<dbReference type="SUPFAM" id="SSF52540">
    <property type="entry name" value="P-loop containing nucleoside triphosphate hydrolases"/>
    <property type="match status" value="1"/>
</dbReference>
<dbReference type="PANTHER" id="PTHR24220:SF685">
    <property type="entry name" value="ABC TRANSPORTER RELATED"/>
    <property type="match status" value="1"/>
</dbReference>
<keyword evidence="6" id="KW-1185">Reference proteome</keyword>
<evidence type="ECO:0000256" key="2">
    <source>
        <dbReference type="ARBA" id="ARBA00022741"/>
    </source>
</evidence>
<dbReference type="PROSITE" id="PS00211">
    <property type="entry name" value="ABC_TRANSPORTER_1"/>
    <property type="match status" value="1"/>
</dbReference>
<dbReference type="InterPro" id="IPR017871">
    <property type="entry name" value="ABC_transporter-like_CS"/>
</dbReference>
<name>A0A8J3Z2I5_9ACTN</name>
<keyword evidence="2" id="KW-0547">Nucleotide-binding</keyword>
<evidence type="ECO:0000259" key="4">
    <source>
        <dbReference type="PROSITE" id="PS50893"/>
    </source>
</evidence>
<gene>
    <name evidence="5" type="primary">lolD</name>
    <name evidence="5" type="ORF">Vau01_016510</name>
</gene>